<dbReference type="GO" id="GO:0034338">
    <property type="term" value="F:short-chain carboxylesterase activity"/>
    <property type="evidence" value="ECO:0007669"/>
    <property type="project" value="TreeGrafter"/>
</dbReference>
<sequence length="319" mass="35754">MPTITSEYNPPFLFKNAHFSTIYSGVVRKVSGVDQERERITLSDGDFLDLDWSYAQTPSRKVLILLHGLEGSAQRPYITGSAKVANANGYDACAINFRGCSGVANTLYRSYHSGATEDLDAVIEHILSLNTYDSLYLKGFSLGGNLSLKYVGENRELPKEVKAVVAVSVPCDLYSSLKQLLLPKNFLYAKRFKEHLVAKMRIKQQLFPSKISDSDIANIITLKDFDDIYTSKAHGFKDAMDYYKKCSCLQFLPHITLPSLIINARNDSFLGPECYPYKEAEENSSVLLEIPSSGGHVGFYGNKNITYTEKRALKFFEEV</sequence>
<evidence type="ECO:0000256" key="4">
    <source>
        <dbReference type="PIRSR" id="PIRSR005211-1"/>
    </source>
</evidence>
<dbReference type="Pfam" id="PF00561">
    <property type="entry name" value="Abhydrolase_1"/>
    <property type="match status" value="1"/>
</dbReference>
<name>A0A6I2MKE6_9FLAO</name>
<evidence type="ECO:0000256" key="2">
    <source>
        <dbReference type="ARBA" id="ARBA00022487"/>
    </source>
</evidence>
<dbReference type="Proteomes" id="UP000443153">
    <property type="component" value="Unassembled WGS sequence"/>
</dbReference>
<evidence type="ECO:0000256" key="3">
    <source>
        <dbReference type="ARBA" id="ARBA00022801"/>
    </source>
</evidence>
<comment type="similarity">
    <text evidence="1">Belongs to the AB hydrolase superfamily. AB hydrolase 4 family.</text>
</comment>
<protein>
    <submittedName>
        <fullName evidence="6">Alpha/beta fold hydrolase</fullName>
    </submittedName>
</protein>
<dbReference type="OrthoDB" id="332676at2"/>
<dbReference type="InterPro" id="IPR000073">
    <property type="entry name" value="AB_hydrolase_1"/>
</dbReference>
<dbReference type="RefSeq" id="WP_154363346.1">
    <property type="nucleotide sequence ID" value="NZ_WKJH01000001.1"/>
</dbReference>
<gene>
    <name evidence="6" type="ORF">GJ691_02325</name>
</gene>
<dbReference type="InterPro" id="IPR000952">
    <property type="entry name" value="AB_hydrolase_4_CS"/>
</dbReference>
<evidence type="ECO:0000259" key="5">
    <source>
        <dbReference type="Pfam" id="PF00561"/>
    </source>
</evidence>
<feature type="active site" description="Charge relay system" evidence="4">
    <location>
        <position position="296"/>
    </location>
</feature>
<dbReference type="InterPro" id="IPR050960">
    <property type="entry name" value="AB_hydrolase_4_sf"/>
</dbReference>
<dbReference type="PANTHER" id="PTHR10794:SF94">
    <property type="entry name" value="ESTERASE YHET-RELATED"/>
    <property type="match status" value="1"/>
</dbReference>
<dbReference type="SUPFAM" id="SSF53474">
    <property type="entry name" value="alpha/beta-Hydrolases"/>
    <property type="match status" value="1"/>
</dbReference>
<evidence type="ECO:0000313" key="7">
    <source>
        <dbReference type="Proteomes" id="UP000443153"/>
    </source>
</evidence>
<feature type="active site" description="Charge relay system" evidence="4">
    <location>
        <position position="267"/>
    </location>
</feature>
<comment type="caution">
    <text evidence="6">The sequence shown here is derived from an EMBL/GenBank/DDBJ whole genome shotgun (WGS) entry which is preliminary data.</text>
</comment>
<dbReference type="GO" id="GO:0047372">
    <property type="term" value="F:monoacylglycerol lipase activity"/>
    <property type="evidence" value="ECO:0007669"/>
    <property type="project" value="TreeGrafter"/>
</dbReference>
<evidence type="ECO:0000313" key="6">
    <source>
        <dbReference type="EMBL" id="MRX62995.1"/>
    </source>
</evidence>
<dbReference type="InterPro" id="IPR012020">
    <property type="entry name" value="ABHD4"/>
</dbReference>
<feature type="active site" description="Charge relay system" evidence="4">
    <location>
        <position position="141"/>
    </location>
</feature>
<dbReference type="Gene3D" id="3.40.50.1820">
    <property type="entry name" value="alpha/beta hydrolase"/>
    <property type="match status" value="1"/>
</dbReference>
<keyword evidence="7" id="KW-1185">Reference proteome</keyword>
<accession>A0A6I2MKE6</accession>
<dbReference type="PROSITE" id="PS01133">
    <property type="entry name" value="UPF0017"/>
    <property type="match status" value="1"/>
</dbReference>
<proteinExistence type="inferred from homology"/>
<dbReference type="EMBL" id="WKJH01000001">
    <property type="protein sequence ID" value="MRX62995.1"/>
    <property type="molecule type" value="Genomic_DNA"/>
</dbReference>
<dbReference type="PANTHER" id="PTHR10794">
    <property type="entry name" value="ABHYDROLASE DOMAIN-CONTAINING PROTEIN"/>
    <property type="match status" value="1"/>
</dbReference>
<organism evidence="6 7">
    <name type="scientific">Maribacter luteus</name>
    <dbReference type="NCBI Taxonomy" id="2594478"/>
    <lineage>
        <taxon>Bacteria</taxon>
        <taxon>Pseudomonadati</taxon>
        <taxon>Bacteroidota</taxon>
        <taxon>Flavobacteriia</taxon>
        <taxon>Flavobacteriales</taxon>
        <taxon>Flavobacteriaceae</taxon>
        <taxon>Maribacter</taxon>
    </lineage>
</organism>
<reference evidence="6 7" key="1">
    <citation type="submission" date="2019-11" db="EMBL/GenBank/DDBJ databases">
        <title>Maribacter lutea sp. nov., a marine bacterium isolated from intertidal sand.</title>
        <authorList>
            <person name="Liu A."/>
        </authorList>
    </citation>
    <scope>NUCLEOTIDE SEQUENCE [LARGE SCALE GENOMIC DNA]</scope>
    <source>
        <strain evidence="6 7">RZ05</strain>
    </source>
</reference>
<evidence type="ECO:0000256" key="1">
    <source>
        <dbReference type="ARBA" id="ARBA00010884"/>
    </source>
</evidence>
<dbReference type="InterPro" id="IPR029058">
    <property type="entry name" value="AB_hydrolase_fold"/>
</dbReference>
<feature type="domain" description="AB hydrolase-1" evidence="5">
    <location>
        <begin position="62"/>
        <end position="300"/>
    </location>
</feature>
<dbReference type="AlphaFoldDB" id="A0A6I2MKE6"/>
<keyword evidence="3 6" id="KW-0378">Hydrolase</keyword>
<dbReference type="PIRSF" id="PIRSF005211">
    <property type="entry name" value="Ab_hydro_YheT"/>
    <property type="match status" value="1"/>
</dbReference>
<keyword evidence="2" id="KW-0719">Serine esterase</keyword>